<dbReference type="EMBL" id="ACBW01000221">
    <property type="protein sequence ID" value="EEF78015.1"/>
    <property type="molecule type" value="Genomic_DNA"/>
</dbReference>
<proteinExistence type="predicted"/>
<sequence length="66" mass="7992">MNNNKVSYTFCFELQNYEKIFYTKRCKEIICNIWKGMHRKLSGALKNAETFCFKARILFLKSPKRF</sequence>
<evidence type="ECO:0000313" key="2">
    <source>
        <dbReference type="Proteomes" id="UP000014073"/>
    </source>
</evidence>
<keyword evidence="2" id="KW-1185">Reference proteome</keyword>
<protein>
    <submittedName>
        <fullName evidence="1">Uncharacterized protein</fullName>
    </submittedName>
</protein>
<organism evidence="1 2">
    <name type="scientific">Phocaeicola coprophilus DSM 18228 = JCM 13818</name>
    <dbReference type="NCBI Taxonomy" id="547042"/>
    <lineage>
        <taxon>Bacteria</taxon>
        <taxon>Pseudomonadati</taxon>
        <taxon>Bacteroidota</taxon>
        <taxon>Bacteroidia</taxon>
        <taxon>Bacteroidales</taxon>
        <taxon>Bacteroidaceae</taxon>
        <taxon>Phocaeicola</taxon>
    </lineage>
</organism>
<name>S0FD10_9BACT</name>
<dbReference type="HOGENOM" id="CLU_2822022_0_0_10"/>
<dbReference type="Proteomes" id="UP000014073">
    <property type="component" value="Unassembled WGS sequence"/>
</dbReference>
<comment type="caution">
    <text evidence="1">The sequence shown here is derived from an EMBL/GenBank/DDBJ whole genome shotgun (WGS) entry which is preliminary data.</text>
</comment>
<accession>S0FD10</accession>
<reference evidence="1 2" key="1">
    <citation type="submission" date="2008-12" db="EMBL/GenBank/DDBJ databases">
        <authorList>
            <person name="Fulton L."/>
            <person name="Clifton S."/>
            <person name="Fulton B."/>
            <person name="Xu J."/>
            <person name="Minx P."/>
            <person name="Pepin K.H."/>
            <person name="Johnson M."/>
            <person name="Bhonagiri V."/>
            <person name="Nash W.E."/>
            <person name="Mardis E.R."/>
            <person name="Wilson R.K."/>
        </authorList>
    </citation>
    <scope>NUCLEOTIDE SEQUENCE [LARGE SCALE GENOMIC DNA]</scope>
    <source>
        <strain evidence="1 2">DSM 18228</strain>
    </source>
</reference>
<gene>
    <name evidence="1" type="ORF">BACCOPRO_03538</name>
</gene>
<dbReference type="AlphaFoldDB" id="S0FD10"/>
<evidence type="ECO:0000313" key="1">
    <source>
        <dbReference type="EMBL" id="EEF78015.1"/>
    </source>
</evidence>